<dbReference type="EMBL" id="SACM01000001">
    <property type="protein sequence ID" value="RVT88596.1"/>
    <property type="molecule type" value="Genomic_DNA"/>
</dbReference>
<accession>A0A3S2UII7</accession>
<name>A0A3S2UII7_9BURK</name>
<dbReference type="OrthoDB" id="9801455at2"/>
<reference evidence="1 2" key="1">
    <citation type="submission" date="2019-01" db="EMBL/GenBank/DDBJ databases">
        <authorList>
            <person name="Chen W.-M."/>
        </authorList>
    </citation>
    <scope>NUCLEOTIDE SEQUENCE [LARGE SCALE GENOMIC DNA]</scope>
    <source>
        <strain evidence="1 2">CCP-18</strain>
    </source>
</reference>
<comment type="caution">
    <text evidence="1">The sequence shown here is derived from an EMBL/GenBank/DDBJ whole genome shotgun (WGS) entry which is preliminary data.</text>
</comment>
<organism evidence="1 2">
    <name type="scientific">Inhella crocodyli</name>
    <dbReference type="NCBI Taxonomy" id="2499851"/>
    <lineage>
        <taxon>Bacteria</taxon>
        <taxon>Pseudomonadati</taxon>
        <taxon>Pseudomonadota</taxon>
        <taxon>Betaproteobacteria</taxon>
        <taxon>Burkholderiales</taxon>
        <taxon>Sphaerotilaceae</taxon>
        <taxon>Inhella</taxon>
    </lineage>
</organism>
<dbReference type="AlphaFoldDB" id="A0A3S2UII7"/>
<dbReference type="Proteomes" id="UP000288587">
    <property type="component" value="Unassembled WGS sequence"/>
</dbReference>
<dbReference type="PANTHER" id="PTHR35279:SF1">
    <property type="entry name" value="ARABINANASE_LEVANSUCRASE_INVERTASE"/>
    <property type="match status" value="1"/>
</dbReference>
<sequence>MMRWRKMGHIFRPQDHDLVGGGAGFAQSPQAVVLADRVRIYFSTRSRDEASGKFVSHVAFADFSKDLSTVLGVNREPVLGPGGLGCFDEHGVFPFSPVPVGDEIWAYTTGWSRRVAVSVETAVGLAVSRDGGRTFQRLGPGPVLGPSLQEPCLVGDAFVRHLGGRFHMWTMFGTGWKHYPGEPAPDRIYKIGHAQSDDGVHWTKDEGRAIVSDRLGPDECQALPAVLPVGDRYLMVFCYREASGFRTDPSRGYRLGQAWSDDLVHWVRSDNQPAFERQPSAWDSDMVCYPHLCEIDGRTVLLYNGNAFGRDGFGAAVLEP</sequence>
<evidence type="ECO:0008006" key="3">
    <source>
        <dbReference type="Google" id="ProtNLM"/>
    </source>
</evidence>
<evidence type="ECO:0000313" key="2">
    <source>
        <dbReference type="Proteomes" id="UP000288587"/>
    </source>
</evidence>
<proteinExistence type="predicted"/>
<dbReference type="PANTHER" id="PTHR35279">
    <property type="match status" value="1"/>
</dbReference>
<keyword evidence="2" id="KW-1185">Reference proteome</keyword>
<gene>
    <name evidence="1" type="ORF">EOD73_06415</name>
</gene>
<protein>
    <recommendedName>
        <fullName evidence="3">Glycosylase</fullName>
    </recommendedName>
</protein>
<dbReference type="SUPFAM" id="SSF75005">
    <property type="entry name" value="Arabinanase/levansucrase/invertase"/>
    <property type="match status" value="1"/>
</dbReference>
<evidence type="ECO:0000313" key="1">
    <source>
        <dbReference type="EMBL" id="RVT88596.1"/>
    </source>
</evidence>
<dbReference type="Gene3D" id="2.115.10.20">
    <property type="entry name" value="Glycosyl hydrolase domain, family 43"/>
    <property type="match status" value="2"/>
</dbReference>
<dbReference type="InterPro" id="IPR023296">
    <property type="entry name" value="Glyco_hydro_beta-prop_sf"/>
</dbReference>